<dbReference type="Proteomes" id="UP001187192">
    <property type="component" value="Unassembled WGS sequence"/>
</dbReference>
<feature type="region of interest" description="Disordered" evidence="1">
    <location>
        <begin position="11"/>
        <end position="32"/>
    </location>
</feature>
<organism evidence="2 3">
    <name type="scientific">Ficus carica</name>
    <name type="common">Common fig</name>
    <dbReference type="NCBI Taxonomy" id="3494"/>
    <lineage>
        <taxon>Eukaryota</taxon>
        <taxon>Viridiplantae</taxon>
        <taxon>Streptophyta</taxon>
        <taxon>Embryophyta</taxon>
        <taxon>Tracheophyta</taxon>
        <taxon>Spermatophyta</taxon>
        <taxon>Magnoliopsida</taxon>
        <taxon>eudicotyledons</taxon>
        <taxon>Gunneridae</taxon>
        <taxon>Pentapetalae</taxon>
        <taxon>rosids</taxon>
        <taxon>fabids</taxon>
        <taxon>Rosales</taxon>
        <taxon>Moraceae</taxon>
        <taxon>Ficeae</taxon>
        <taxon>Ficus</taxon>
    </lineage>
</organism>
<evidence type="ECO:0000313" key="3">
    <source>
        <dbReference type="Proteomes" id="UP001187192"/>
    </source>
</evidence>
<dbReference type="AlphaFoldDB" id="A0AA87Z6Z6"/>
<dbReference type="EMBL" id="BTGU01001879">
    <property type="protein sequence ID" value="GMN30723.1"/>
    <property type="molecule type" value="Genomic_DNA"/>
</dbReference>
<gene>
    <name evidence="2" type="ORF">TIFTF001_041499</name>
</gene>
<proteinExistence type="predicted"/>
<reference evidence="2" key="1">
    <citation type="submission" date="2023-07" db="EMBL/GenBank/DDBJ databases">
        <title>draft genome sequence of fig (Ficus carica).</title>
        <authorList>
            <person name="Takahashi T."/>
            <person name="Nishimura K."/>
        </authorList>
    </citation>
    <scope>NUCLEOTIDE SEQUENCE</scope>
</reference>
<evidence type="ECO:0000313" key="2">
    <source>
        <dbReference type="EMBL" id="GMN30723.1"/>
    </source>
</evidence>
<accession>A0AA87Z6Z6</accession>
<name>A0AA87Z6Z6_FICCA</name>
<comment type="caution">
    <text evidence="2">The sequence shown here is derived from an EMBL/GenBank/DDBJ whole genome shotgun (WGS) entry which is preliminary data.</text>
</comment>
<sequence>MLCHVDMLPAGEPPRLAGVTPPATGGVPGSRPTKNGMDYMLGLRLLCPIARHLVEDVLYRSDQRGVLAEPPRWRSRARIGFWTGFHHGVLPLILPVLTPL</sequence>
<protein>
    <submittedName>
        <fullName evidence="2">Uncharacterized protein</fullName>
    </submittedName>
</protein>
<keyword evidence="3" id="KW-1185">Reference proteome</keyword>
<evidence type="ECO:0000256" key="1">
    <source>
        <dbReference type="SAM" id="MobiDB-lite"/>
    </source>
</evidence>